<gene>
    <name evidence="2" type="ORF">EVAR_45241_1</name>
</gene>
<sequence>MNSGNLKGVTSALPASWEEIGYLIEGDHVDGRRRGGVGDRNLHSLNEKQQQKLLLHDRILLHKNNRASRRRTSVIGPSRTSAGARGGAPRNIYRAIIARPAVIV</sequence>
<evidence type="ECO:0000313" key="2">
    <source>
        <dbReference type="EMBL" id="GBP61223.1"/>
    </source>
</evidence>
<dbReference type="EMBL" id="BGZK01000808">
    <property type="protein sequence ID" value="GBP61223.1"/>
    <property type="molecule type" value="Genomic_DNA"/>
</dbReference>
<dbReference type="Proteomes" id="UP000299102">
    <property type="component" value="Unassembled WGS sequence"/>
</dbReference>
<reference evidence="2 3" key="1">
    <citation type="journal article" date="2019" name="Commun. Biol.">
        <title>The bagworm genome reveals a unique fibroin gene that provides high tensile strength.</title>
        <authorList>
            <person name="Kono N."/>
            <person name="Nakamura H."/>
            <person name="Ohtoshi R."/>
            <person name="Tomita M."/>
            <person name="Numata K."/>
            <person name="Arakawa K."/>
        </authorList>
    </citation>
    <scope>NUCLEOTIDE SEQUENCE [LARGE SCALE GENOMIC DNA]</scope>
</reference>
<protein>
    <submittedName>
        <fullName evidence="2">Uncharacterized protein</fullName>
    </submittedName>
</protein>
<evidence type="ECO:0000313" key="3">
    <source>
        <dbReference type="Proteomes" id="UP000299102"/>
    </source>
</evidence>
<keyword evidence="3" id="KW-1185">Reference proteome</keyword>
<comment type="caution">
    <text evidence="2">The sequence shown here is derived from an EMBL/GenBank/DDBJ whole genome shotgun (WGS) entry which is preliminary data.</text>
</comment>
<dbReference type="AlphaFoldDB" id="A0A4C1XDF3"/>
<proteinExistence type="predicted"/>
<name>A0A4C1XDF3_EUMVA</name>
<feature type="region of interest" description="Disordered" evidence="1">
    <location>
        <begin position="66"/>
        <end position="86"/>
    </location>
</feature>
<organism evidence="2 3">
    <name type="scientific">Eumeta variegata</name>
    <name type="common">Bagworm moth</name>
    <name type="synonym">Eumeta japonica</name>
    <dbReference type="NCBI Taxonomy" id="151549"/>
    <lineage>
        <taxon>Eukaryota</taxon>
        <taxon>Metazoa</taxon>
        <taxon>Ecdysozoa</taxon>
        <taxon>Arthropoda</taxon>
        <taxon>Hexapoda</taxon>
        <taxon>Insecta</taxon>
        <taxon>Pterygota</taxon>
        <taxon>Neoptera</taxon>
        <taxon>Endopterygota</taxon>
        <taxon>Lepidoptera</taxon>
        <taxon>Glossata</taxon>
        <taxon>Ditrysia</taxon>
        <taxon>Tineoidea</taxon>
        <taxon>Psychidae</taxon>
        <taxon>Oiketicinae</taxon>
        <taxon>Eumeta</taxon>
    </lineage>
</organism>
<evidence type="ECO:0000256" key="1">
    <source>
        <dbReference type="SAM" id="MobiDB-lite"/>
    </source>
</evidence>
<accession>A0A4C1XDF3</accession>